<name>A0ACC2IH03_9PEZI</name>
<proteinExistence type="predicted"/>
<keyword evidence="2" id="KW-1185">Reference proteome</keyword>
<evidence type="ECO:0000313" key="1">
    <source>
        <dbReference type="EMBL" id="KAJ8114418.1"/>
    </source>
</evidence>
<accession>A0ACC2IH03</accession>
<dbReference type="EMBL" id="JAPESX010001412">
    <property type="protein sequence ID" value="KAJ8114418.1"/>
    <property type="molecule type" value="Genomic_DNA"/>
</dbReference>
<sequence length="133" mass="15069">MASFSSCCLKTFTWGGTPTGKEVKLANNDSYVTGDNKEAAVLFIHDLFGWKYPNVRLLADHYAREANVTVYVPDFFGGWVVDYKLVEEDRFDLIDLASMAKLNSREVRGPESKFPSIHPFPSITVVHKRKSTY</sequence>
<comment type="caution">
    <text evidence="1">The sequence shown here is derived from an EMBL/GenBank/DDBJ whole genome shotgun (WGS) entry which is preliminary data.</text>
</comment>
<dbReference type="Proteomes" id="UP001153334">
    <property type="component" value="Unassembled WGS sequence"/>
</dbReference>
<organism evidence="1 2">
    <name type="scientific">Nemania bipapillata</name>
    <dbReference type="NCBI Taxonomy" id="110536"/>
    <lineage>
        <taxon>Eukaryota</taxon>
        <taxon>Fungi</taxon>
        <taxon>Dikarya</taxon>
        <taxon>Ascomycota</taxon>
        <taxon>Pezizomycotina</taxon>
        <taxon>Sordariomycetes</taxon>
        <taxon>Xylariomycetidae</taxon>
        <taxon>Xylariales</taxon>
        <taxon>Xylariaceae</taxon>
        <taxon>Nemania</taxon>
    </lineage>
</organism>
<gene>
    <name evidence="1" type="ORF">ONZ43_g4908</name>
</gene>
<evidence type="ECO:0000313" key="2">
    <source>
        <dbReference type="Proteomes" id="UP001153334"/>
    </source>
</evidence>
<reference evidence="1" key="1">
    <citation type="submission" date="2022-11" db="EMBL/GenBank/DDBJ databases">
        <title>Genome Sequence of Nemania bipapillata.</title>
        <authorList>
            <person name="Buettner E."/>
        </authorList>
    </citation>
    <scope>NUCLEOTIDE SEQUENCE</scope>
    <source>
        <strain evidence="1">CP14</strain>
    </source>
</reference>
<protein>
    <submittedName>
        <fullName evidence="1">Uncharacterized protein</fullName>
    </submittedName>
</protein>